<comment type="catalytic activity">
    <reaction evidence="5 6">
        <text>cytidine(34) in tRNA(Ile2) + L-lysine + ATP = lysidine(34) in tRNA(Ile2) + AMP + diphosphate + H(+)</text>
        <dbReference type="Rhea" id="RHEA:43744"/>
        <dbReference type="Rhea" id="RHEA-COMP:10625"/>
        <dbReference type="Rhea" id="RHEA-COMP:10670"/>
        <dbReference type="ChEBI" id="CHEBI:15378"/>
        <dbReference type="ChEBI" id="CHEBI:30616"/>
        <dbReference type="ChEBI" id="CHEBI:32551"/>
        <dbReference type="ChEBI" id="CHEBI:33019"/>
        <dbReference type="ChEBI" id="CHEBI:82748"/>
        <dbReference type="ChEBI" id="CHEBI:83665"/>
        <dbReference type="ChEBI" id="CHEBI:456215"/>
        <dbReference type="EC" id="6.3.4.19"/>
    </reaction>
</comment>
<evidence type="ECO:0000256" key="3">
    <source>
        <dbReference type="ARBA" id="ARBA00022741"/>
    </source>
</evidence>
<comment type="caution">
    <text evidence="6">Lacks conserved residue(s) required for the propagation of feature annotation.</text>
</comment>
<keyword evidence="3" id="KW-0547">Nucleotide-binding</keyword>
<dbReference type="InterPro" id="IPR012094">
    <property type="entry name" value="tRNA_Ile_lys_synt"/>
</dbReference>
<dbReference type="NCBIfam" id="TIGR02432">
    <property type="entry name" value="lysidine_TilS_N"/>
    <property type="match status" value="1"/>
</dbReference>
<dbReference type="Proteomes" id="UP000245765">
    <property type="component" value="Unassembled WGS sequence"/>
</dbReference>
<dbReference type="GO" id="GO:0005524">
    <property type="term" value="F:ATP binding"/>
    <property type="evidence" value="ECO:0007669"/>
    <property type="project" value="UniProtKB-KW"/>
</dbReference>
<comment type="subcellular location">
    <subcellularLocation>
        <location evidence="6">Cytoplasm</location>
    </subcellularLocation>
</comment>
<dbReference type="CDD" id="cd01992">
    <property type="entry name" value="TilS_N"/>
    <property type="match status" value="1"/>
</dbReference>
<dbReference type="AlphaFoldDB" id="A0A317FCX2"/>
<dbReference type="PANTHER" id="PTHR43033:SF5">
    <property type="entry name" value="TRNA(ILE)-LYSIDINE SYNTHETASE"/>
    <property type="match status" value="1"/>
</dbReference>
<evidence type="ECO:0000256" key="2">
    <source>
        <dbReference type="ARBA" id="ARBA00022694"/>
    </source>
</evidence>
<keyword evidence="10" id="KW-1185">Reference proteome</keyword>
<keyword evidence="4" id="KW-0067">ATP-binding</keyword>
<reference evidence="10" key="1">
    <citation type="submission" date="2018-05" db="EMBL/GenBank/DDBJ databases">
        <authorList>
            <person name="Du Z."/>
            <person name="Wang X."/>
        </authorList>
    </citation>
    <scope>NUCLEOTIDE SEQUENCE [LARGE SCALE GENOMIC DNA]</scope>
    <source>
        <strain evidence="10">CQN31</strain>
    </source>
</reference>
<comment type="function">
    <text evidence="6">Ligates lysine onto the cytidine present at position 34 of the AUA codon-specific tRNA(Ile) that contains the anticodon CAU, in an ATP-dependent manner. Cytidine is converted to lysidine, thus changing the amino acid specificity of the tRNA from methionine to isoleucine.</text>
</comment>
<keyword evidence="1 6" id="KW-0436">Ligase</keyword>
<dbReference type="InterPro" id="IPR014729">
    <property type="entry name" value="Rossmann-like_a/b/a_fold"/>
</dbReference>
<dbReference type="PANTHER" id="PTHR43033">
    <property type="entry name" value="TRNA(ILE)-LYSIDINE SYNTHASE-RELATED"/>
    <property type="match status" value="1"/>
</dbReference>
<dbReference type="SUPFAM" id="SSF52402">
    <property type="entry name" value="Adenine nucleotide alpha hydrolases-like"/>
    <property type="match status" value="1"/>
</dbReference>
<dbReference type="GO" id="GO:0032267">
    <property type="term" value="F:tRNA(Ile)-lysidine synthase activity"/>
    <property type="evidence" value="ECO:0007669"/>
    <property type="project" value="UniProtKB-EC"/>
</dbReference>
<dbReference type="InterPro" id="IPR012795">
    <property type="entry name" value="tRNA_Ile_lys_synt_N"/>
</dbReference>
<dbReference type="Gene3D" id="3.40.50.620">
    <property type="entry name" value="HUPs"/>
    <property type="match status" value="1"/>
</dbReference>
<evidence type="ECO:0000313" key="10">
    <source>
        <dbReference type="Proteomes" id="UP000245765"/>
    </source>
</evidence>
<dbReference type="EMBL" id="QGNA01000003">
    <property type="protein sequence ID" value="PWS36725.1"/>
    <property type="molecule type" value="Genomic_DNA"/>
</dbReference>
<name>A0A317FCX2_9PROT</name>
<dbReference type="OrthoDB" id="9807403at2"/>
<evidence type="ECO:0000256" key="5">
    <source>
        <dbReference type="ARBA" id="ARBA00048539"/>
    </source>
</evidence>
<comment type="similarity">
    <text evidence="6">Belongs to the tRNA(Ile)-lysidine synthase family.</text>
</comment>
<evidence type="ECO:0000256" key="1">
    <source>
        <dbReference type="ARBA" id="ARBA00022598"/>
    </source>
</evidence>
<sequence length="421" mass="42849">MRAAAPPAASRIGPGPAAEAAEPVTKGEFDALMAPLGPFGPTPVMLAGVSGGPHSLALALLTDAWARARGGRLLALVCDHGLRPESGEEAAGVAAMLARRGIAARVESLGLTPGAGAQERARAARLRALLRACRAQGAPWLLLGHHRHDQAETLLMRALAGSGPAGLAAMATVRAEAEALVLRPLLGVAPARLEAVVAEAGLEPVRDPSNRDARFTRIRLRGGLGEGAVSVLAETAARFGQRRRRMAAQVAGRLAGAAMLHDAGFARLDLPALGSDPVARAALSALVRVVAGAAYPPPEAAVGRLLAQGEGTLAGVVLRRGGLLLREAAALGPPVEARAGALWDGRFRLVGAPPPGAMIGAAGEAARRLKRPGWMPAGVVPTLPALYVNGTLAEVPALAYRIASCRADSAFRFAPAGGAMT</sequence>
<dbReference type="GO" id="GO:0006400">
    <property type="term" value="P:tRNA modification"/>
    <property type="evidence" value="ECO:0007669"/>
    <property type="project" value="UniProtKB-UniRule"/>
</dbReference>
<proteinExistence type="inferred from homology"/>
<evidence type="ECO:0000259" key="8">
    <source>
        <dbReference type="Pfam" id="PF01171"/>
    </source>
</evidence>
<evidence type="ECO:0000313" key="9">
    <source>
        <dbReference type="EMBL" id="PWS36725.1"/>
    </source>
</evidence>
<protein>
    <recommendedName>
        <fullName evidence="6">tRNA(Ile)-lysidine synthase</fullName>
        <ecNumber evidence="6">6.3.4.19</ecNumber>
    </recommendedName>
    <alternativeName>
        <fullName evidence="6">tRNA(Ile)-2-lysyl-cytidine synthase</fullName>
    </alternativeName>
    <alternativeName>
        <fullName evidence="6">tRNA(Ile)-lysidine synthetase</fullName>
    </alternativeName>
</protein>
<keyword evidence="6" id="KW-0963">Cytoplasm</keyword>
<accession>A0A317FCX2</accession>
<comment type="caution">
    <text evidence="9">The sequence shown here is derived from an EMBL/GenBank/DDBJ whole genome shotgun (WGS) entry which is preliminary data.</text>
</comment>
<evidence type="ECO:0000256" key="7">
    <source>
        <dbReference type="SAM" id="MobiDB-lite"/>
    </source>
</evidence>
<dbReference type="Pfam" id="PF01171">
    <property type="entry name" value="ATP_bind_3"/>
    <property type="match status" value="1"/>
</dbReference>
<dbReference type="HAMAP" id="MF_01161">
    <property type="entry name" value="tRNA_Ile_lys_synt"/>
    <property type="match status" value="1"/>
</dbReference>
<organism evidence="9 10">
    <name type="scientific">Falsiroseomonas bella</name>
    <dbReference type="NCBI Taxonomy" id="2184016"/>
    <lineage>
        <taxon>Bacteria</taxon>
        <taxon>Pseudomonadati</taxon>
        <taxon>Pseudomonadota</taxon>
        <taxon>Alphaproteobacteria</taxon>
        <taxon>Acetobacterales</taxon>
        <taxon>Roseomonadaceae</taxon>
        <taxon>Falsiroseomonas</taxon>
    </lineage>
</organism>
<feature type="region of interest" description="Disordered" evidence="7">
    <location>
        <begin position="1"/>
        <end position="21"/>
    </location>
</feature>
<feature type="domain" description="tRNA(Ile)-lysidine/2-thiocytidine synthase N-terminal" evidence="8">
    <location>
        <begin position="45"/>
        <end position="221"/>
    </location>
</feature>
<gene>
    <name evidence="6 9" type="primary">tilS</name>
    <name evidence="9" type="ORF">DFH01_16470</name>
</gene>
<dbReference type="InterPro" id="IPR011063">
    <property type="entry name" value="TilS/TtcA_N"/>
</dbReference>
<dbReference type="RefSeq" id="WP_109871518.1">
    <property type="nucleotide sequence ID" value="NZ_QGNA01000003.1"/>
</dbReference>
<dbReference type="GO" id="GO:0005737">
    <property type="term" value="C:cytoplasm"/>
    <property type="evidence" value="ECO:0007669"/>
    <property type="project" value="UniProtKB-SubCell"/>
</dbReference>
<evidence type="ECO:0000256" key="4">
    <source>
        <dbReference type="ARBA" id="ARBA00022840"/>
    </source>
</evidence>
<dbReference type="EC" id="6.3.4.19" evidence="6"/>
<keyword evidence="2 6" id="KW-0819">tRNA processing</keyword>
<evidence type="ECO:0000256" key="6">
    <source>
        <dbReference type="HAMAP-Rule" id="MF_01161"/>
    </source>
</evidence>